<comment type="similarity">
    <text evidence="2">Belongs to the LIMR family.</text>
</comment>
<feature type="transmembrane region" description="Helical" evidence="7">
    <location>
        <begin position="31"/>
        <end position="49"/>
    </location>
</feature>
<dbReference type="OrthoDB" id="203099at2759"/>
<dbReference type="GO" id="GO:0016020">
    <property type="term" value="C:membrane"/>
    <property type="evidence" value="ECO:0007669"/>
    <property type="project" value="UniProtKB-SubCell"/>
</dbReference>
<feature type="non-terminal residue" evidence="8">
    <location>
        <position position="1"/>
    </location>
</feature>
<evidence type="ECO:0000256" key="4">
    <source>
        <dbReference type="ARBA" id="ARBA00022989"/>
    </source>
</evidence>
<dbReference type="Proteomes" id="UP001165082">
    <property type="component" value="Unassembled WGS sequence"/>
</dbReference>
<organism evidence="8 9">
    <name type="scientific">Triparma retinervis</name>
    <dbReference type="NCBI Taxonomy" id="2557542"/>
    <lineage>
        <taxon>Eukaryota</taxon>
        <taxon>Sar</taxon>
        <taxon>Stramenopiles</taxon>
        <taxon>Ochrophyta</taxon>
        <taxon>Bolidophyceae</taxon>
        <taxon>Parmales</taxon>
        <taxon>Triparmaceae</taxon>
        <taxon>Triparma</taxon>
    </lineage>
</organism>
<reference evidence="8" key="1">
    <citation type="submission" date="2022-07" db="EMBL/GenBank/DDBJ databases">
        <title>Genome analysis of Parmales, a sister group of diatoms, reveals the evolutionary specialization of diatoms from phago-mixotrophs to photoautotrophs.</title>
        <authorList>
            <person name="Ban H."/>
            <person name="Sato S."/>
            <person name="Yoshikawa S."/>
            <person name="Kazumasa Y."/>
            <person name="Nakamura Y."/>
            <person name="Ichinomiya M."/>
            <person name="Saitoh K."/>
            <person name="Sato N."/>
            <person name="Blanc-Mathieu R."/>
            <person name="Endo H."/>
            <person name="Kuwata A."/>
            <person name="Ogata H."/>
        </authorList>
    </citation>
    <scope>NUCLEOTIDE SEQUENCE</scope>
</reference>
<dbReference type="Pfam" id="PF04791">
    <property type="entry name" value="LMBR1"/>
    <property type="match status" value="1"/>
</dbReference>
<keyword evidence="4 7" id="KW-1133">Transmembrane helix</keyword>
<evidence type="ECO:0000256" key="5">
    <source>
        <dbReference type="ARBA" id="ARBA00023136"/>
    </source>
</evidence>
<comment type="subcellular location">
    <subcellularLocation>
        <location evidence="1">Membrane</location>
        <topology evidence="1">Multi-pass membrane protein</topology>
    </subcellularLocation>
</comment>
<protein>
    <submittedName>
        <fullName evidence="8">Uncharacterized protein</fullName>
    </submittedName>
</protein>
<gene>
    <name evidence="8" type="ORF">TrRE_jg6493</name>
</gene>
<feature type="region of interest" description="Disordered" evidence="6">
    <location>
        <begin position="234"/>
        <end position="261"/>
    </location>
</feature>
<feature type="compositionally biased region" description="Gly residues" evidence="6">
    <location>
        <begin position="234"/>
        <end position="259"/>
    </location>
</feature>
<proteinExistence type="inferred from homology"/>
<feature type="transmembrane region" description="Helical" evidence="7">
    <location>
        <begin position="114"/>
        <end position="135"/>
    </location>
</feature>
<dbReference type="InterPro" id="IPR051584">
    <property type="entry name" value="GPCR-associated_LMBR1"/>
</dbReference>
<feature type="transmembrane region" description="Helical" evidence="7">
    <location>
        <begin position="69"/>
        <end position="93"/>
    </location>
</feature>
<comment type="caution">
    <text evidence="8">The sequence shown here is derived from an EMBL/GenBank/DDBJ whole genome shotgun (WGS) entry which is preliminary data.</text>
</comment>
<evidence type="ECO:0000256" key="1">
    <source>
        <dbReference type="ARBA" id="ARBA00004141"/>
    </source>
</evidence>
<dbReference type="PANTHER" id="PTHR21355">
    <property type="entry name" value="G-PROTEIN COUPLED RECEPTOR-ASSOCIATED PROTEIN LMBRD2"/>
    <property type="match status" value="1"/>
</dbReference>
<feature type="transmembrane region" description="Helical" evidence="7">
    <location>
        <begin position="155"/>
        <end position="179"/>
    </location>
</feature>
<evidence type="ECO:0000313" key="8">
    <source>
        <dbReference type="EMBL" id="GMH71012.1"/>
    </source>
</evidence>
<evidence type="ECO:0000313" key="9">
    <source>
        <dbReference type="Proteomes" id="UP001165082"/>
    </source>
</evidence>
<accession>A0A9W7E9N1</accession>
<dbReference type="PANTHER" id="PTHR21355:SF0">
    <property type="entry name" value="G-PROTEIN COUPLED RECEPTOR-ASSOCIATED PROTEIN LMBRD2"/>
    <property type="match status" value="1"/>
</dbReference>
<dbReference type="InterPro" id="IPR006876">
    <property type="entry name" value="LMBR1-like_membr_prot"/>
</dbReference>
<evidence type="ECO:0000256" key="6">
    <source>
        <dbReference type="SAM" id="MobiDB-lite"/>
    </source>
</evidence>
<keyword evidence="5 7" id="KW-0472">Membrane</keyword>
<sequence length="294" mass="31985">GDEGFCTRLFTNVHQASLYLRYLFLKNFRSPFYTVYAVFCALLSLLILWSELTMGIPVNLSPLASLLNLPGFLLETFVMLPLLYMSVAVYGSLFKVRIFGKYGLRSKKRSDGPALAFSASYLVRMQFPLCYNYLLLLHPTKTPSFLNLMSSMDTIPLFGTSFTVYAPLLTVFLCVATYLNWYGRLLKNLGVDHDDAVMYKGGTDEGEREERVREGMALMKKALRLREGRGEVGMGGGGGAGGGMGGGGGGRGGGGGGGKPRVDVIGKGGLGEIDIKPTFGRGKASKYSRLDNEL</sequence>
<keyword evidence="9" id="KW-1185">Reference proteome</keyword>
<evidence type="ECO:0000256" key="7">
    <source>
        <dbReference type="SAM" id="Phobius"/>
    </source>
</evidence>
<evidence type="ECO:0000256" key="2">
    <source>
        <dbReference type="ARBA" id="ARBA00010487"/>
    </source>
</evidence>
<dbReference type="EMBL" id="BRXZ01002826">
    <property type="protein sequence ID" value="GMH71012.1"/>
    <property type="molecule type" value="Genomic_DNA"/>
</dbReference>
<keyword evidence="3 7" id="KW-0812">Transmembrane</keyword>
<name>A0A9W7E9N1_9STRA</name>
<evidence type="ECO:0000256" key="3">
    <source>
        <dbReference type="ARBA" id="ARBA00022692"/>
    </source>
</evidence>
<dbReference type="AlphaFoldDB" id="A0A9W7E9N1"/>